<dbReference type="InterPro" id="IPR050122">
    <property type="entry name" value="RTK"/>
</dbReference>
<keyword evidence="5" id="KW-0732">Signal</keyword>
<evidence type="ECO:0000256" key="1">
    <source>
        <dbReference type="ARBA" id="ARBA00004479"/>
    </source>
</evidence>
<dbReference type="InterPro" id="IPR002126">
    <property type="entry name" value="Cadherin-like_dom"/>
</dbReference>
<accession>A0A0U3UJ00</accession>
<dbReference type="InterPro" id="IPR001245">
    <property type="entry name" value="Ser-Thr/Tyr_kinase_cat_dom"/>
</dbReference>
<dbReference type="CDD" id="cd11304">
    <property type="entry name" value="Cadherin_repeat"/>
    <property type="match status" value="1"/>
</dbReference>
<keyword evidence="10 16" id="KW-0472">Membrane</keyword>
<dbReference type="GO" id="GO:0007169">
    <property type="term" value="P:cell surface receptor protein tyrosine kinase signaling pathway"/>
    <property type="evidence" value="ECO:0007669"/>
    <property type="project" value="TreeGrafter"/>
</dbReference>
<keyword evidence="12" id="KW-0325">Glycoprotein</keyword>
<evidence type="ECO:0000256" key="14">
    <source>
        <dbReference type="PROSITE-ProRule" id="PRU00043"/>
    </source>
</evidence>
<comment type="catalytic activity">
    <reaction evidence="13">
        <text>L-tyrosyl-[protein] + ATP = O-phospho-L-tyrosyl-[protein] + ADP + H(+)</text>
        <dbReference type="Rhea" id="RHEA:10596"/>
        <dbReference type="Rhea" id="RHEA-COMP:10136"/>
        <dbReference type="Rhea" id="RHEA-COMP:20101"/>
        <dbReference type="ChEBI" id="CHEBI:15378"/>
        <dbReference type="ChEBI" id="CHEBI:30616"/>
        <dbReference type="ChEBI" id="CHEBI:46858"/>
        <dbReference type="ChEBI" id="CHEBI:61978"/>
        <dbReference type="ChEBI" id="CHEBI:456216"/>
        <dbReference type="EC" id="2.7.10.1"/>
    </reaction>
</comment>
<evidence type="ECO:0000256" key="13">
    <source>
        <dbReference type="ARBA" id="ARBA00051243"/>
    </source>
</evidence>
<feature type="region of interest" description="Disordered" evidence="15">
    <location>
        <begin position="226"/>
        <end position="250"/>
    </location>
</feature>
<dbReference type="GO" id="GO:0007156">
    <property type="term" value="P:homophilic cell adhesion via plasma membrane adhesion molecules"/>
    <property type="evidence" value="ECO:0007669"/>
    <property type="project" value="InterPro"/>
</dbReference>
<evidence type="ECO:0000256" key="16">
    <source>
        <dbReference type="SAM" id="Phobius"/>
    </source>
</evidence>
<dbReference type="FunFam" id="1.10.510.10:FF:000190">
    <property type="entry name" value="Proto-oncogene tyrosine-protein kinase receptor Ret"/>
    <property type="match status" value="1"/>
</dbReference>
<dbReference type="Gene3D" id="1.10.510.10">
    <property type="entry name" value="Transferase(Phosphotransferase) domain 1"/>
    <property type="match status" value="1"/>
</dbReference>
<evidence type="ECO:0000313" key="19">
    <source>
        <dbReference type="EMBL" id="ALV82502.1"/>
    </source>
</evidence>
<keyword evidence="7" id="KW-0418">Kinase</keyword>
<dbReference type="InterPro" id="IPR000719">
    <property type="entry name" value="Prot_kinase_dom"/>
</dbReference>
<dbReference type="SUPFAM" id="SSF56112">
    <property type="entry name" value="Protein kinase-like (PK-like)"/>
    <property type="match status" value="1"/>
</dbReference>
<dbReference type="PANTHER" id="PTHR24416">
    <property type="entry name" value="TYROSINE-PROTEIN KINASE RECEPTOR"/>
    <property type="match status" value="1"/>
</dbReference>
<dbReference type="Gene3D" id="3.30.200.20">
    <property type="entry name" value="Phosphorylase Kinase, domain 1"/>
    <property type="match status" value="1"/>
</dbReference>
<dbReference type="Gene3D" id="2.60.40.60">
    <property type="entry name" value="Cadherins"/>
    <property type="match status" value="1"/>
</dbReference>
<proteinExistence type="evidence at transcript level"/>
<evidence type="ECO:0000256" key="11">
    <source>
        <dbReference type="ARBA" id="ARBA00023137"/>
    </source>
</evidence>
<dbReference type="SMART" id="SM00219">
    <property type="entry name" value="TyrKc"/>
    <property type="match status" value="1"/>
</dbReference>
<dbReference type="PROSITE" id="PS50011">
    <property type="entry name" value="PROTEIN_KINASE_DOM"/>
    <property type="match status" value="1"/>
</dbReference>
<evidence type="ECO:0000256" key="10">
    <source>
        <dbReference type="ARBA" id="ARBA00023136"/>
    </source>
</evidence>
<dbReference type="InterPro" id="IPR015919">
    <property type="entry name" value="Cadherin-like_sf"/>
</dbReference>
<dbReference type="Pfam" id="PF07714">
    <property type="entry name" value="PK_Tyr_Ser-Thr"/>
    <property type="match status" value="1"/>
</dbReference>
<keyword evidence="8" id="KW-0067">ATP-binding</keyword>
<keyword evidence="9 16" id="KW-1133">Transmembrane helix</keyword>
<evidence type="ECO:0000256" key="3">
    <source>
        <dbReference type="ARBA" id="ARBA00022679"/>
    </source>
</evidence>
<dbReference type="GO" id="GO:0004714">
    <property type="term" value="F:transmembrane receptor protein tyrosine kinase activity"/>
    <property type="evidence" value="ECO:0007669"/>
    <property type="project" value="UniProtKB-EC"/>
</dbReference>
<feature type="compositionally biased region" description="Basic and acidic residues" evidence="15">
    <location>
        <begin position="232"/>
        <end position="247"/>
    </location>
</feature>
<dbReference type="GO" id="GO:1902533">
    <property type="term" value="P:positive regulation of intracellular signal transduction"/>
    <property type="evidence" value="ECO:0007669"/>
    <property type="project" value="UniProtKB-ARBA"/>
</dbReference>
<dbReference type="EC" id="2.7.10.1" evidence="2"/>
<dbReference type="GO" id="GO:0005886">
    <property type="term" value="C:plasma membrane"/>
    <property type="evidence" value="ECO:0007669"/>
    <property type="project" value="TreeGrafter"/>
</dbReference>
<dbReference type="OrthoDB" id="3256376at2759"/>
<keyword evidence="4 16" id="KW-0812">Transmembrane</keyword>
<keyword evidence="3" id="KW-0808">Transferase</keyword>
<dbReference type="PROSITE" id="PS00109">
    <property type="entry name" value="PROTEIN_KINASE_TYR"/>
    <property type="match status" value="1"/>
</dbReference>
<protein>
    <recommendedName>
        <fullName evidence="2">receptor protein-tyrosine kinase</fullName>
        <ecNumber evidence="2">2.7.10.1</ecNumber>
    </recommendedName>
</protein>
<evidence type="ECO:0000256" key="12">
    <source>
        <dbReference type="ARBA" id="ARBA00023180"/>
    </source>
</evidence>
<dbReference type="AlphaFoldDB" id="A0A0U3UJ00"/>
<keyword evidence="14" id="KW-0106">Calcium</keyword>
<comment type="subcellular location">
    <subcellularLocation>
        <location evidence="1">Membrane</location>
        <topology evidence="1">Single-pass type I membrane protein</topology>
    </subcellularLocation>
</comment>
<evidence type="ECO:0000259" key="17">
    <source>
        <dbReference type="PROSITE" id="PS50011"/>
    </source>
</evidence>
<dbReference type="PRINTS" id="PR00109">
    <property type="entry name" value="TYRKINASE"/>
</dbReference>
<keyword evidence="6" id="KW-0547">Nucleotide-binding</keyword>
<keyword evidence="11" id="KW-0829">Tyrosine-protein kinase</keyword>
<dbReference type="InterPro" id="IPR011009">
    <property type="entry name" value="Kinase-like_dom_sf"/>
</dbReference>
<evidence type="ECO:0000256" key="9">
    <source>
        <dbReference type="ARBA" id="ARBA00022989"/>
    </source>
</evidence>
<evidence type="ECO:0000256" key="5">
    <source>
        <dbReference type="ARBA" id="ARBA00022729"/>
    </source>
</evidence>
<dbReference type="InterPro" id="IPR008266">
    <property type="entry name" value="Tyr_kinase_AS"/>
</dbReference>
<feature type="domain" description="Cadherin" evidence="18">
    <location>
        <begin position="45"/>
        <end position="153"/>
    </location>
</feature>
<evidence type="ECO:0000256" key="8">
    <source>
        <dbReference type="ARBA" id="ARBA00022840"/>
    </source>
</evidence>
<feature type="domain" description="Protein kinase" evidence="17">
    <location>
        <begin position="377"/>
        <end position="670"/>
    </location>
</feature>
<feature type="transmembrane region" description="Helical" evidence="16">
    <location>
        <begin position="272"/>
        <end position="292"/>
    </location>
</feature>
<dbReference type="GO" id="GO:0005524">
    <property type="term" value="F:ATP binding"/>
    <property type="evidence" value="ECO:0007669"/>
    <property type="project" value="UniProtKB-KW"/>
</dbReference>
<dbReference type="GO" id="GO:0005509">
    <property type="term" value="F:calcium ion binding"/>
    <property type="evidence" value="ECO:0007669"/>
    <property type="project" value="UniProtKB-UniRule"/>
</dbReference>
<dbReference type="InterPro" id="IPR020635">
    <property type="entry name" value="Tyr_kinase_cat_dom"/>
</dbReference>
<evidence type="ECO:0000256" key="2">
    <source>
        <dbReference type="ARBA" id="ARBA00011902"/>
    </source>
</evidence>
<name>A0A0U3UJ00_LEPDE</name>
<sequence>MNNFELQFFNYDIEVNNEVSFIFSARCQLSDNTPPLVLIDRNWYIRENETIGRRVAQARGQDEDGDPITFGLELKDVGDGSIGPNTKLPFSIDSETGTVYLEESLQGKAGQVLHLWVTIFDGKLSSKTEVNAYIYGAKERYNPSQPERPPPLFNNGGLSNFPGFPSRSTQPNPFNQPRNNYPSFIPKQQHNSFTPQSNVPPEDFPLHVPPKDTTLLKPVQVKKPDVISSTTKKTEASTRAATEKSTEELTETTNQLATQTQSVKPNEVTATVIPVISVIAVFLAIGIFAVIFRKKICLGQPSDTKDDRKESSGGVVLQEDSGLNLHEWRGPRAYNNRYEPWQTDNHTPVSFHPSQIDHQLSGTIKKPDHWEYPRHRLKFFNILGEGAFGQVWKCEALDLEGKCSLSYVLFIQLCQSGVTVVAVKTLKENANEKERSDLISELQVMKMLEPHPNVVRLLGCCTDKEPIFLIMEFISKGKLQSYLRNSRAERYYNNMHGHSRSLTSRDLTSFVYQVAKGMEFLSNNGVIHRDLAARNILITEEHTCKVADFGFARDVIASHVYERKSEGRLPIRWMAPESLYDNIFTVKSDVWSFGVLIWEVVTLGSTPYPGMSAVEVMKKVSESFLRDGFRLDKPEHCRRELYNIMYYCWDKDPKQRPSFTECLELLEKLLMSETDYIELERFPDHSYYNMMGLSGEKL</sequence>
<organism evidence="19">
    <name type="scientific">Leptinotarsa decemlineata</name>
    <name type="common">Colorado potato beetle</name>
    <name type="synonym">Doryphora decemlineata</name>
    <dbReference type="NCBI Taxonomy" id="7539"/>
    <lineage>
        <taxon>Eukaryota</taxon>
        <taxon>Metazoa</taxon>
        <taxon>Ecdysozoa</taxon>
        <taxon>Arthropoda</taxon>
        <taxon>Hexapoda</taxon>
        <taxon>Insecta</taxon>
        <taxon>Pterygota</taxon>
        <taxon>Neoptera</taxon>
        <taxon>Endopterygota</taxon>
        <taxon>Coleoptera</taxon>
        <taxon>Polyphaga</taxon>
        <taxon>Cucujiformia</taxon>
        <taxon>Chrysomeloidea</taxon>
        <taxon>Chrysomelidae</taxon>
        <taxon>Chrysomelinae</taxon>
        <taxon>Doryphorini</taxon>
        <taxon>Leptinotarsa</taxon>
    </lineage>
</organism>
<evidence type="ECO:0000256" key="4">
    <source>
        <dbReference type="ARBA" id="ARBA00022692"/>
    </source>
</evidence>
<dbReference type="SUPFAM" id="SSF49313">
    <property type="entry name" value="Cadherin-like"/>
    <property type="match status" value="1"/>
</dbReference>
<feature type="compositionally biased region" description="Polar residues" evidence="15">
    <location>
        <begin position="166"/>
        <end position="199"/>
    </location>
</feature>
<evidence type="ECO:0000256" key="7">
    <source>
        <dbReference type="ARBA" id="ARBA00022777"/>
    </source>
</evidence>
<feature type="region of interest" description="Disordered" evidence="15">
    <location>
        <begin position="141"/>
        <end position="208"/>
    </location>
</feature>
<reference evidence="19" key="1">
    <citation type="submission" date="2015-07" db="EMBL/GenBank/DDBJ databases">
        <title>The receptor tyrosine kinases in the Colorado potato beetle Leptinotarsa decemlineata (Say).</title>
        <authorList>
            <person name="Zhu T."/>
        </authorList>
    </citation>
    <scope>NUCLEOTIDE SEQUENCE</scope>
</reference>
<dbReference type="PROSITE" id="PS50268">
    <property type="entry name" value="CADHERIN_2"/>
    <property type="match status" value="1"/>
</dbReference>
<evidence type="ECO:0000256" key="15">
    <source>
        <dbReference type="SAM" id="MobiDB-lite"/>
    </source>
</evidence>
<dbReference type="PANTHER" id="PTHR24416:SF621">
    <property type="entry name" value="TYROSINE KINASE RECEPTOR CAD96CA"/>
    <property type="match status" value="1"/>
</dbReference>
<dbReference type="CDD" id="cd00192">
    <property type="entry name" value="PTKc"/>
    <property type="match status" value="1"/>
</dbReference>
<evidence type="ECO:0000259" key="18">
    <source>
        <dbReference type="PROSITE" id="PS50268"/>
    </source>
</evidence>
<dbReference type="GO" id="GO:0043235">
    <property type="term" value="C:receptor complex"/>
    <property type="evidence" value="ECO:0007669"/>
    <property type="project" value="TreeGrafter"/>
</dbReference>
<evidence type="ECO:0000256" key="6">
    <source>
        <dbReference type="ARBA" id="ARBA00022741"/>
    </source>
</evidence>
<dbReference type="FunFam" id="3.30.200.20:FF:000678">
    <property type="entry name" value="Tyrosine kinase receptor"/>
    <property type="match status" value="1"/>
</dbReference>
<dbReference type="EMBL" id="KT355583">
    <property type="protein sequence ID" value="ALV82502.1"/>
    <property type="molecule type" value="mRNA"/>
</dbReference>